<comment type="subcellular location">
    <subcellularLocation>
        <location evidence="1">Membrane</location>
        <topology evidence="1">Single-pass membrane protein</topology>
    </subcellularLocation>
</comment>
<dbReference type="InterPro" id="IPR036116">
    <property type="entry name" value="FN3_sf"/>
</dbReference>
<feature type="non-terminal residue" evidence="10">
    <location>
        <position position="96"/>
    </location>
</feature>
<evidence type="ECO:0000256" key="5">
    <source>
        <dbReference type="ARBA" id="ARBA00022989"/>
    </source>
</evidence>
<gene>
    <name evidence="10" type="ORF">M9458_029710</name>
</gene>
<keyword evidence="11" id="KW-1185">Reference proteome</keyword>
<feature type="domain" description="Fibronectin type-III" evidence="9">
    <location>
        <begin position="1"/>
        <end position="96"/>
    </location>
</feature>
<dbReference type="InterPro" id="IPR003961">
    <property type="entry name" value="FN3_dom"/>
</dbReference>
<accession>A0ABD0PIU3</accession>
<keyword evidence="7" id="KW-1015">Disulfide bond</keyword>
<keyword evidence="6" id="KW-0472">Membrane</keyword>
<dbReference type="GO" id="GO:0016020">
    <property type="term" value="C:membrane"/>
    <property type="evidence" value="ECO:0007669"/>
    <property type="project" value="UniProtKB-SubCell"/>
</dbReference>
<evidence type="ECO:0000256" key="8">
    <source>
        <dbReference type="ARBA" id="ARBA00023319"/>
    </source>
</evidence>
<feature type="non-terminal residue" evidence="10">
    <location>
        <position position="1"/>
    </location>
</feature>
<evidence type="ECO:0000256" key="4">
    <source>
        <dbReference type="ARBA" id="ARBA00022889"/>
    </source>
</evidence>
<evidence type="ECO:0000256" key="3">
    <source>
        <dbReference type="ARBA" id="ARBA00022729"/>
    </source>
</evidence>
<name>A0ABD0PIU3_CIRMR</name>
<evidence type="ECO:0000256" key="2">
    <source>
        <dbReference type="ARBA" id="ARBA00022692"/>
    </source>
</evidence>
<dbReference type="InterPro" id="IPR013783">
    <property type="entry name" value="Ig-like_fold"/>
</dbReference>
<evidence type="ECO:0000259" key="9">
    <source>
        <dbReference type="PROSITE" id="PS50853"/>
    </source>
</evidence>
<keyword evidence="3" id="KW-0732">Signal</keyword>
<keyword evidence="4" id="KW-0130">Cell adhesion</keyword>
<evidence type="ECO:0000256" key="7">
    <source>
        <dbReference type="ARBA" id="ARBA00023157"/>
    </source>
</evidence>
<dbReference type="FunFam" id="2.60.40.10:FF:000219">
    <property type="entry name" value="Down syndrome cell adhesion molecule homolog"/>
    <property type="match status" value="1"/>
</dbReference>
<sequence length="96" mass="11029">PQFAKDHELFSSINSTRVELNLIGWNNGGCPIDFFTLEYRPVDTTKWTMVKRDSLTKNHILYDLQEATWYELQMKVGNSAGTAEKRVLFATLNMDG</sequence>
<evidence type="ECO:0000313" key="11">
    <source>
        <dbReference type="Proteomes" id="UP001529510"/>
    </source>
</evidence>
<dbReference type="InterPro" id="IPR056754">
    <property type="entry name" value="DSCAM/DSCAML_C"/>
</dbReference>
<evidence type="ECO:0000256" key="1">
    <source>
        <dbReference type="ARBA" id="ARBA00004167"/>
    </source>
</evidence>
<proteinExistence type="predicted"/>
<protein>
    <recommendedName>
        <fullName evidence="9">Fibronectin type-III domain-containing protein</fullName>
    </recommendedName>
</protein>
<dbReference type="CDD" id="cd00063">
    <property type="entry name" value="FN3"/>
    <property type="match status" value="1"/>
</dbReference>
<evidence type="ECO:0000256" key="6">
    <source>
        <dbReference type="ARBA" id="ARBA00023136"/>
    </source>
</evidence>
<keyword evidence="8" id="KW-0393">Immunoglobulin domain</keyword>
<dbReference type="Gene3D" id="2.60.40.10">
    <property type="entry name" value="Immunoglobulins"/>
    <property type="match status" value="1"/>
</dbReference>
<dbReference type="PROSITE" id="PS50853">
    <property type="entry name" value="FN3"/>
    <property type="match status" value="1"/>
</dbReference>
<dbReference type="EMBL" id="JAMKFB020000015">
    <property type="protein sequence ID" value="KAL0173742.1"/>
    <property type="molecule type" value="Genomic_DNA"/>
</dbReference>
<reference evidence="10 11" key="1">
    <citation type="submission" date="2024-05" db="EMBL/GenBank/DDBJ databases">
        <title>Genome sequencing and assembly of Indian major carp, Cirrhinus mrigala (Hamilton, 1822).</title>
        <authorList>
            <person name="Mohindra V."/>
            <person name="Chowdhury L.M."/>
            <person name="Lal K."/>
            <person name="Jena J.K."/>
        </authorList>
    </citation>
    <scope>NUCLEOTIDE SEQUENCE [LARGE SCALE GENOMIC DNA]</scope>
    <source>
        <strain evidence="10">CM1030</strain>
        <tissue evidence="10">Blood</tissue>
    </source>
</reference>
<evidence type="ECO:0000313" key="10">
    <source>
        <dbReference type="EMBL" id="KAL0173742.1"/>
    </source>
</evidence>
<dbReference type="AlphaFoldDB" id="A0ABD0PIU3"/>
<comment type="caution">
    <text evidence="10">The sequence shown here is derived from an EMBL/GenBank/DDBJ whole genome shotgun (WGS) entry which is preliminary data.</text>
</comment>
<keyword evidence="2" id="KW-0812">Transmembrane</keyword>
<dbReference type="Proteomes" id="UP001529510">
    <property type="component" value="Unassembled WGS sequence"/>
</dbReference>
<organism evidence="10 11">
    <name type="scientific">Cirrhinus mrigala</name>
    <name type="common">Mrigala</name>
    <dbReference type="NCBI Taxonomy" id="683832"/>
    <lineage>
        <taxon>Eukaryota</taxon>
        <taxon>Metazoa</taxon>
        <taxon>Chordata</taxon>
        <taxon>Craniata</taxon>
        <taxon>Vertebrata</taxon>
        <taxon>Euteleostomi</taxon>
        <taxon>Actinopterygii</taxon>
        <taxon>Neopterygii</taxon>
        <taxon>Teleostei</taxon>
        <taxon>Ostariophysi</taxon>
        <taxon>Cypriniformes</taxon>
        <taxon>Cyprinidae</taxon>
        <taxon>Labeoninae</taxon>
        <taxon>Labeonini</taxon>
        <taxon>Cirrhinus</taxon>
    </lineage>
</organism>
<dbReference type="SUPFAM" id="SSF49265">
    <property type="entry name" value="Fibronectin type III"/>
    <property type="match status" value="1"/>
</dbReference>
<keyword evidence="5" id="KW-1133">Transmembrane helix</keyword>
<dbReference type="GO" id="GO:0007155">
    <property type="term" value="P:cell adhesion"/>
    <property type="evidence" value="ECO:0007669"/>
    <property type="project" value="UniProtKB-KW"/>
</dbReference>
<dbReference type="Pfam" id="PF25059">
    <property type="entry name" value="FN3_DSCAM-DSCAML_C"/>
    <property type="match status" value="1"/>
</dbReference>